<dbReference type="InterPro" id="IPR000340">
    <property type="entry name" value="Dual-sp_phosphatase_cat-dom"/>
</dbReference>
<dbReference type="AlphaFoldDB" id="A0AAP0CUP6"/>
<dbReference type="Pfam" id="PF14541">
    <property type="entry name" value="TAXi_C"/>
    <property type="match status" value="1"/>
</dbReference>
<dbReference type="GO" id="GO:0005737">
    <property type="term" value="C:cytoplasm"/>
    <property type="evidence" value="ECO:0007669"/>
    <property type="project" value="UniProtKB-SubCell"/>
</dbReference>
<dbReference type="PROSITE" id="PS50054">
    <property type="entry name" value="TYR_PHOSPHATASE_DUAL"/>
    <property type="match status" value="1"/>
</dbReference>
<dbReference type="PROSITE" id="PS51767">
    <property type="entry name" value="PEPTIDASE_A1"/>
    <property type="match status" value="1"/>
</dbReference>
<accession>A0AAP0CUP6</accession>
<evidence type="ECO:0000259" key="13">
    <source>
        <dbReference type="PROSITE" id="PS50054"/>
    </source>
</evidence>
<reference evidence="16 17" key="1">
    <citation type="submission" date="2024-04" db="EMBL/GenBank/DDBJ databases">
        <title>The reference genome of an endangered Asteraceae, Deinandra increscens subsp. villosa, native to the Central Coast of California.</title>
        <authorList>
            <person name="Guilliams M."/>
            <person name="Hasenstab-Lehman K."/>
            <person name="Meyer R."/>
            <person name="Mcevoy S."/>
        </authorList>
    </citation>
    <scope>NUCLEOTIDE SEQUENCE [LARGE SCALE GENOMIC DNA]</scope>
    <source>
        <tissue evidence="16">Leaf</tissue>
    </source>
</reference>
<organism evidence="16 17">
    <name type="scientific">Deinandra increscens subsp. villosa</name>
    <dbReference type="NCBI Taxonomy" id="3103831"/>
    <lineage>
        <taxon>Eukaryota</taxon>
        <taxon>Viridiplantae</taxon>
        <taxon>Streptophyta</taxon>
        <taxon>Embryophyta</taxon>
        <taxon>Tracheophyta</taxon>
        <taxon>Spermatophyta</taxon>
        <taxon>Magnoliopsida</taxon>
        <taxon>eudicotyledons</taxon>
        <taxon>Gunneridae</taxon>
        <taxon>Pentapetalae</taxon>
        <taxon>asterids</taxon>
        <taxon>campanulids</taxon>
        <taxon>Asterales</taxon>
        <taxon>Asteraceae</taxon>
        <taxon>Asteroideae</taxon>
        <taxon>Heliantheae alliance</taxon>
        <taxon>Madieae</taxon>
        <taxon>Madiinae</taxon>
        <taxon>Deinandra</taxon>
    </lineage>
</organism>
<evidence type="ECO:0000256" key="4">
    <source>
        <dbReference type="ARBA" id="ARBA00008601"/>
    </source>
</evidence>
<evidence type="ECO:0000256" key="5">
    <source>
        <dbReference type="ARBA" id="ARBA00022490"/>
    </source>
</evidence>
<evidence type="ECO:0000259" key="14">
    <source>
        <dbReference type="PROSITE" id="PS50056"/>
    </source>
</evidence>
<evidence type="ECO:0000313" key="16">
    <source>
        <dbReference type="EMBL" id="KAK9060577.1"/>
    </source>
</evidence>
<dbReference type="GO" id="GO:0005634">
    <property type="term" value="C:nucleus"/>
    <property type="evidence" value="ECO:0007669"/>
    <property type="project" value="UniProtKB-SubCell"/>
</dbReference>
<evidence type="ECO:0000256" key="2">
    <source>
        <dbReference type="ARBA" id="ARBA00004496"/>
    </source>
</evidence>
<dbReference type="GO" id="GO:0004722">
    <property type="term" value="F:protein serine/threonine phosphatase activity"/>
    <property type="evidence" value="ECO:0007669"/>
    <property type="project" value="UniProtKB-EC"/>
</dbReference>
<keyword evidence="12" id="KW-0732">Signal</keyword>
<keyword evidence="8" id="KW-0539">Nucleus</keyword>
<dbReference type="InterPro" id="IPR021109">
    <property type="entry name" value="Peptidase_aspartic_dom_sf"/>
</dbReference>
<feature type="signal peptide" evidence="12">
    <location>
        <begin position="1"/>
        <end position="24"/>
    </location>
</feature>
<dbReference type="Gene3D" id="2.40.70.10">
    <property type="entry name" value="Acid Proteases"/>
    <property type="match status" value="2"/>
</dbReference>
<comment type="similarity">
    <text evidence="3">Belongs to the peptidase A1 family.</text>
</comment>
<dbReference type="SMART" id="SM00195">
    <property type="entry name" value="DSPc"/>
    <property type="match status" value="1"/>
</dbReference>
<dbReference type="Gene3D" id="3.90.190.10">
    <property type="entry name" value="Protein tyrosine phosphatase superfamily"/>
    <property type="match status" value="1"/>
</dbReference>
<evidence type="ECO:0000256" key="10">
    <source>
        <dbReference type="ARBA" id="ARBA00048336"/>
    </source>
</evidence>
<dbReference type="InterPro" id="IPR032861">
    <property type="entry name" value="TAXi_N"/>
</dbReference>
<dbReference type="InterPro" id="IPR033121">
    <property type="entry name" value="PEPTIDASE_A1"/>
</dbReference>
<dbReference type="Proteomes" id="UP001408789">
    <property type="component" value="Unassembled WGS sequence"/>
</dbReference>
<comment type="catalytic activity">
    <reaction evidence="11">
        <text>O-phospho-L-tyrosyl-[protein] + H2O = L-tyrosyl-[protein] + phosphate</text>
        <dbReference type="Rhea" id="RHEA:10684"/>
        <dbReference type="Rhea" id="RHEA-COMP:10136"/>
        <dbReference type="Rhea" id="RHEA-COMP:20101"/>
        <dbReference type="ChEBI" id="CHEBI:15377"/>
        <dbReference type="ChEBI" id="CHEBI:43474"/>
        <dbReference type="ChEBI" id="CHEBI:46858"/>
        <dbReference type="ChEBI" id="CHEBI:61978"/>
        <dbReference type="EC" id="3.1.3.48"/>
    </reaction>
</comment>
<keyword evidence="7" id="KW-0904">Protein phosphatase</keyword>
<comment type="subcellular location">
    <subcellularLocation>
        <location evidence="2">Cytoplasm</location>
    </subcellularLocation>
    <subcellularLocation>
        <location evidence="1">Nucleus</location>
    </subcellularLocation>
</comment>
<evidence type="ECO:0000256" key="7">
    <source>
        <dbReference type="ARBA" id="ARBA00022912"/>
    </source>
</evidence>
<dbReference type="CDD" id="cd14498">
    <property type="entry name" value="DSP"/>
    <property type="match status" value="1"/>
</dbReference>
<dbReference type="SUPFAM" id="SSF52799">
    <property type="entry name" value="(Phosphotyrosine protein) phosphatases II"/>
    <property type="match status" value="1"/>
</dbReference>
<feature type="chain" id="PRO_5042929458" evidence="12">
    <location>
        <begin position="25"/>
        <end position="668"/>
    </location>
</feature>
<dbReference type="InterPro" id="IPR029021">
    <property type="entry name" value="Prot-tyrosine_phosphatase-like"/>
</dbReference>
<sequence>MDFHLQQIVLILAMIISNKHASTAQYVPPSSTTVVAPVAKHTDSANPVYSVQVLTAYVNQQFIHTKFLIDIEAPFTWYECVVMWNTYPGPNGGCPDDKICVAPVSCEEYQCTDVRTSTFDQRASCPPVNNGSTLPGWWTCSCPVSAVNPIDGSCVEPLLNYDELRFHLTDGRTDFPDFTGIYPNSACAPSSAFNSFPKNVTGVLALSASSHALPAYFFYSYEKSFALCLPNTVSSLGALFLGRGPYYFRSSHSDIDVRTLLSRTPLLNRQGRFGYFIGVDTIVIKSRSIGVPENATTKISTTMPYTTLRTDIYKQVVRRFSMVTKRLDRAKAVVPFDLCYKVFAEARLKVPDIDFELRGGEKWTISTANSMRRVTKDVACLAFVDGGATSEDAIVMGTFQMEDNFMLFDLVNSTLGFSSSLLSKGTSCASFNFTESQNYGKRRTTEAKSEAKIAIENPIVVYILDQEQKFLKLANSKLQVKYPSFVAMDQFDDLSKERAAALLRAVYATKYVKDDNVPSQIEEGLYLGSVGAANNKTLLKSLNITHILTVSGSIPPSYPNDFTYKVVAVHDKSDVNIAQFFDDCFDFINEAKKTGGVLVHCLAGVSRSVTIVVAYLMKKHGMSSSEALKLAKSKRRVAAPNSGFMLQLKGYEKTASKDTLSIKVPHDQ</sequence>
<dbReference type="EMBL" id="JBCNJP010000020">
    <property type="protein sequence ID" value="KAK9060577.1"/>
    <property type="molecule type" value="Genomic_DNA"/>
</dbReference>
<keyword evidence="5" id="KW-0963">Cytoplasm</keyword>
<evidence type="ECO:0000313" key="17">
    <source>
        <dbReference type="Proteomes" id="UP001408789"/>
    </source>
</evidence>
<name>A0AAP0CUP6_9ASTR</name>
<keyword evidence="17" id="KW-1185">Reference proteome</keyword>
<dbReference type="InterPro" id="IPR032799">
    <property type="entry name" value="TAXi_C"/>
</dbReference>
<dbReference type="GO" id="GO:0043409">
    <property type="term" value="P:negative regulation of MAPK cascade"/>
    <property type="evidence" value="ECO:0007669"/>
    <property type="project" value="TreeGrafter"/>
</dbReference>
<feature type="domain" description="Tyrosine-protein phosphatase" evidence="13">
    <location>
        <begin position="517"/>
        <end position="657"/>
    </location>
</feature>
<evidence type="ECO:0000256" key="3">
    <source>
        <dbReference type="ARBA" id="ARBA00007447"/>
    </source>
</evidence>
<protein>
    <submittedName>
        <fullName evidence="16">Uncharacterized protein</fullName>
    </submittedName>
</protein>
<dbReference type="Pfam" id="PF14543">
    <property type="entry name" value="TAXi_N"/>
    <property type="match status" value="1"/>
</dbReference>
<evidence type="ECO:0000256" key="6">
    <source>
        <dbReference type="ARBA" id="ARBA00022801"/>
    </source>
</evidence>
<feature type="domain" description="Tyrosine specific protein phosphatases" evidence="14">
    <location>
        <begin position="578"/>
        <end position="635"/>
    </location>
</feature>
<dbReference type="PANTHER" id="PTHR10159">
    <property type="entry name" value="DUAL SPECIFICITY PROTEIN PHOSPHATASE"/>
    <property type="match status" value="1"/>
</dbReference>
<dbReference type="PROSITE" id="PS50056">
    <property type="entry name" value="TYR_PHOSPHATASE_2"/>
    <property type="match status" value="1"/>
</dbReference>
<comment type="caution">
    <text evidence="16">The sequence shown here is derived from an EMBL/GenBank/DDBJ whole genome shotgun (WGS) entry which is preliminary data.</text>
</comment>
<comment type="catalytic activity">
    <reaction evidence="9">
        <text>O-phospho-L-seryl-[protein] + H2O = L-seryl-[protein] + phosphate</text>
        <dbReference type="Rhea" id="RHEA:20629"/>
        <dbReference type="Rhea" id="RHEA-COMP:9863"/>
        <dbReference type="Rhea" id="RHEA-COMP:11604"/>
        <dbReference type="ChEBI" id="CHEBI:15377"/>
        <dbReference type="ChEBI" id="CHEBI:29999"/>
        <dbReference type="ChEBI" id="CHEBI:43474"/>
        <dbReference type="ChEBI" id="CHEBI:83421"/>
        <dbReference type="EC" id="3.1.3.16"/>
    </reaction>
</comment>
<evidence type="ECO:0000259" key="15">
    <source>
        <dbReference type="PROSITE" id="PS51767"/>
    </source>
</evidence>
<dbReference type="GO" id="GO:0008330">
    <property type="term" value="F:protein tyrosine/threonine phosphatase activity"/>
    <property type="evidence" value="ECO:0007669"/>
    <property type="project" value="TreeGrafter"/>
</dbReference>
<evidence type="ECO:0000256" key="8">
    <source>
        <dbReference type="ARBA" id="ARBA00023242"/>
    </source>
</evidence>
<dbReference type="InterPro" id="IPR020422">
    <property type="entry name" value="TYR_PHOSPHATASE_DUAL_dom"/>
</dbReference>
<gene>
    <name evidence="16" type="ORF">SSX86_021283</name>
</gene>
<dbReference type="FunFam" id="3.90.190.10:FF:000056">
    <property type="entry name" value="Dual specificity phosphatase 12"/>
    <property type="match status" value="1"/>
</dbReference>
<dbReference type="InterPro" id="IPR000387">
    <property type="entry name" value="Tyr_Pase_dom"/>
</dbReference>
<evidence type="ECO:0000256" key="12">
    <source>
        <dbReference type="SAM" id="SignalP"/>
    </source>
</evidence>
<dbReference type="SUPFAM" id="SSF50630">
    <property type="entry name" value="Acid proteases"/>
    <property type="match status" value="1"/>
</dbReference>
<keyword evidence="6" id="KW-0378">Hydrolase</keyword>
<evidence type="ECO:0000256" key="9">
    <source>
        <dbReference type="ARBA" id="ARBA00047761"/>
    </source>
</evidence>
<feature type="domain" description="Peptidase A1" evidence="15">
    <location>
        <begin position="52"/>
        <end position="418"/>
    </location>
</feature>
<evidence type="ECO:0000256" key="1">
    <source>
        <dbReference type="ARBA" id="ARBA00004123"/>
    </source>
</evidence>
<dbReference type="Pfam" id="PF00782">
    <property type="entry name" value="DSPc"/>
    <property type="match status" value="1"/>
</dbReference>
<dbReference type="GO" id="GO:0033550">
    <property type="term" value="F:MAP kinase tyrosine phosphatase activity"/>
    <property type="evidence" value="ECO:0007669"/>
    <property type="project" value="TreeGrafter"/>
</dbReference>
<dbReference type="PANTHER" id="PTHR10159:SF511">
    <property type="entry name" value="DUAL SPECIFICITY PROTEIN PHOSPHATASE 1"/>
    <property type="match status" value="1"/>
</dbReference>
<comment type="catalytic activity">
    <reaction evidence="10">
        <text>O-phospho-L-threonyl-[protein] + H2O = L-threonyl-[protein] + phosphate</text>
        <dbReference type="Rhea" id="RHEA:47004"/>
        <dbReference type="Rhea" id="RHEA-COMP:11060"/>
        <dbReference type="Rhea" id="RHEA-COMP:11605"/>
        <dbReference type="ChEBI" id="CHEBI:15377"/>
        <dbReference type="ChEBI" id="CHEBI:30013"/>
        <dbReference type="ChEBI" id="CHEBI:43474"/>
        <dbReference type="ChEBI" id="CHEBI:61977"/>
        <dbReference type="EC" id="3.1.3.16"/>
    </reaction>
</comment>
<proteinExistence type="inferred from homology"/>
<comment type="similarity">
    <text evidence="4">Belongs to the protein-tyrosine phosphatase family. Non-receptor class dual specificity subfamily.</text>
</comment>
<dbReference type="GO" id="GO:0017017">
    <property type="term" value="F:MAP kinase tyrosine/serine/threonine phosphatase activity"/>
    <property type="evidence" value="ECO:0007669"/>
    <property type="project" value="TreeGrafter"/>
</dbReference>
<evidence type="ECO:0000256" key="11">
    <source>
        <dbReference type="ARBA" id="ARBA00051722"/>
    </source>
</evidence>